<name>A0A926RYV5_9BACL</name>
<organism evidence="6 7">
    <name type="scientific">Polycladospora coralii</name>
    <dbReference type="NCBI Taxonomy" id="2771432"/>
    <lineage>
        <taxon>Bacteria</taxon>
        <taxon>Bacillati</taxon>
        <taxon>Bacillota</taxon>
        <taxon>Bacilli</taxon>
        <taxon>Bacillales</taxon>
        <taxon>Thermoactinomycetaceae</taxon>
        <taxon>Polycladospora</taxon>
    </lineage>
</organism>
<dbReference type="InterPro" id="IPR029044">
    <property type="entry name" value="Nucleotide-diphossugar_trans"/>
</dbReference>
<dbReference type="PANTHER" id="PTHR43630">
    <property type="entry name" value="POLY-BETA-1,6-N-ACETYL-D-GLUCOSAMINE SYNTHASE"/>
    <property type="match status" value="1"/>
</dbReference>
<keyword evidence="2" id="KW-0328">Glycosyltransferase</keyword>
<dbReference type="RefSeq" id="WP_191142821.1">
    <property type="nucleotide sequence ID" value="NZ_JACXAH010000042.1"/>
</dbReference>
<reference evidence="6" key="1">
    <citation type="submission" date="2020-09" db="EMBL/GenBank/DDBJ databases">
        <title>A novel bacterium of genus Hazenella, isolated from South China Sea.</title>
        <authorList>
            <person name="Huang H."/>
            <person name="Mo K."/>
            <person name="Hu Y."/>
        </authorList>
    </citation>
    <scope>NUCLEOTIDE SEQUENCE</scope>
    <source>
        <strain evidence="6">IB182357</strain>
    </source>
</reference>
<dbReference type="AlphaFoldDB" id="A0A926RYV5"/>
<keyword evidence="4" id="KW-0812">Transmembrane</keyword>
<feature type="domain" description="Glycosyltransferase 2-like" evidence="5">
    <location>
        <begin position="45"/>
        <end position="94"/>
    </location>
</feature>
<evidence type="ECO:0000256" key="4">
    <source>
        <dbReference type="SAM" id="Phobius"/>
    </source>
</evidence>
<dbReference type="Pfam" id="PF00535">
    <property type="entry name" value="Glycos_transf_2"/>
    <property type="match status" value="1"/>
</dbReference>
<protein>
    <submittedName>
        <fullName evidence="6">Glycosyltransferase</fullName>
    </submittedName>
</protein>
<proteinExistence type="inferred from homology"/>
<accession>A0A926RYV5</accession>
<evidence type="ECO:0000259" key="5">
    <source>
        <dbReference type="Pfam" id="PF00535"/>
    </source>
</evidence>
<keyword evidence="3" id="KW-0808">Transferase</keyword>
<evidence type="ECO:0000313" key="7">
    <source>
        <dbReference type="Proteomes" id="UP000661691"/>
    </source>
</evidence>
<keyword evidence="4" id="KW-0472">Membrane</keyword>
<evidence type="ECO:0000256" key="1">
    <source>
        <dbReference type="ARBA" id="ARBA00006739"/>
    </source>
</evidence>
<dbReference type="Gene3D" id="3.90.550.10">
    <property type="entry name" value="Spore Coat Polysaccharide Biosynthesis Protein SpsA, Chain A"/>
    <property type="match status" value="1"/>
</dbReference>
<dbReference type="InterPro" id="IPR001173">
    <property type="entry name" value="Glyco_trans_2-like"/>
</dbReference>
<dbReference type="PANTHER" id="PTHR43630:SF1">
    <property type="entry name" value="POLY-BETA-1,6-N-ACETYL-D-GLUCOSAMINE SYNTHASE"/>
    <property type="match status" value="1"/>
</dbReference>
<sequence>MDLVYFSIFFLCTVFPIFHMINAIPIFQKKNYFDWKWRTQKKGFSILIPCYNEQSILETTLNGLLKNRYPEMEVIFINDGSTDETLYMLGELLELIPVCIWQNKNTQFGNRKVQTY</sequence>
<evidence type="ECO:0000313" key="6">
    <source>
        <dbReference type="EMBL" id="MBD1373861.1"/>
    </source>
</evidence>
<dbReference type="Proteomes" id="UP000661691">
    <property type="component" value="Unassembled WGS sequence"/>
</dbReference>
<dbReference type="SUPFAM" id="SSF53448">
    <property type="entry name" value="Nucleotide-diphospho-sugar transferases"/>
    <property type="match status" value="1"/>
</dbReference>
<evidence type="ECO:0000256" key="3">
    <source>
        <dbReference type="ARBA" id="ARBA00022679"/>
    </source>
</evidence>
<keyword evidence="7" id="KW-1185">Reference proteome</keyword>
<comment type="caution">
    <text evidence="6">The sequence shown here is derived from an EMBL/GenBank/DDBJ whole genome shotgun (WGS) entry which is preliminary data.</text>
</comment>
<evidence type="ECO:0000256" key="2">
    <source>
        <dbReference type="ARBA" id="ARBA00022676"/>
    </source>
</evidence>
<comment type="similarity">
    <text evidence="1">Belongs to the glycosyltransferase 2 family.</text>
</comment>
<feature type="non-terminal residue" evidence="6">
    <location>
        <position position="116"/>
    </location>
</feature>
<dbReference type="EMBL" id="JACXAH010000042">
    <property type="protein sequence ID" value="MBD1373861.1"/>
    <property type="molecule type" value="Genomic_DNA"/>
</dbReference>
<gene>
    <name evidence="6" type="ORF">IC620_16070</name>
</gene>
<feature type="transmembrane region" description="Helical" evidence="4">
    <location>
        <begin position="6"/>
        <end position="27"/>
    </location>
</feature>
<keyword evidence="4" id="KW-1133">Transmembrane helix</keyword>
<dbReference type="GO" id="GO:0016757">
    <property type="term" value="F:glycosyltransferase activity"/>
    <property type="evidence" value="ECO:0007669"/>
    <property type="project" value="UniProtKB-KW"/>
</dbReference>